<dbReference type="PROSITE" id="PS01125">
    <property type="entry name" value="ROK"/>
    <property type="match status" value="1"/>
</dbReference>
<keyword evidence="9" id="KW-0460">Magnesium</keyword>
<keyword evidence="3 13" id="KW-0808">Transferase</keyword>
<evidence type="ECO:0000256" key="4">
    <source>
        <dbReference type="ARBA" id="ARBA00022723"/>
    </source>
</evidence>
<evidence type="ECO:0000256" key="9">
    <source>
        <dbReference type="ARBA" id="ARBA00022842"/>
    </source>
</evidence>
<dbReference type="Gene3D" id="3.30.420.40">
    <property type="match status" value="2"/>
</dbReference>
<evidence type="ECO:0000256" key="10">
    <source>
        <dbReference type="ARBA" id="ARBA00023277"/>
    </source>
</evidence>
<sequence>MSEKQLLGALEAGGTKMVCAIGNENGTVLKSEEMPTGDPQETVDAIYSWFKDSNIKALGIGAFGPTAVNPASDRYGQILETPKTSWRYFDLLGSLSKRLDVPCGYDTDANVACLGEARFGCARSLTDVVYLTIGTGVGAGVMINGKLLHGMLHPEAGHIPVTRNEHDPLPVAESGCPYHSNCLEGLIAGPAVKKRWNGKRASELAEDAEAMDLLSDYLAQALSTYVLCYSPQRIIIGGGIADHTPIVALARQKTLDALNGYIVTPEIADIDSYIVNNSLESKQGIMGCLALAAEALAK</sequence>
<dbReference type="EMBL" id="CABWIE010000010">
    <property type="protein sequence ID" value="VWL91984.1"/>
    <property type="molecule type" value="Genomic_DNA"/>
</dbReference>
<comment type="catalytic activity">
    <reaction evidence="12">
        <text>D-fructose + ATP = D-fructose 6-phosphate + ADP + H(+)</text>
        <dbReference type="Rhea" id="RHEA:16125"/>
        <dbReference type="ChEBI" id="CHEBI:15378"/>
        <dbReference type="ChEBI" id="CHEBI:30616"/>
        <dbReference type="ChEBI" id="CHEBI:37721"/>
        <dbReference type="ChEBI" id="CHEBI:61527"/>
        <dbReference type="ChEBI" id="CHEBI:456216"/>
        <dbReference type="EC" id="2.7.1.4"/>
    </reaction>
</comment>
<dbReference type="EC" id="2.7.1.4" evidence="11"/>
<dbReference type="PANTHER" id="PTHR42742:SF3">
    <property type="entry name" value="FRUCTOKINASE"/>
    <property type="match status" value="1"/>
</dbReference>
<accession>A0A5K1ITV6</accession>
<evidence type="ECO:0000256" key="12">
    <source>
        <dbReference type="ARBA" id="ARBA00048451"/>
    </source>
</evidence>
<evidence type="ECO:0000256" key="8">
    <source>
        <dbReference type="ARBA" id="ARBA00022840"/>
    </source>
</evidence>
<dbReference type="RefSeq" id="WP_152076216.1">
    <property type="nucleotide sequence ID" value="NZ_CAAKNU010000033.1"/>
</dbReference>
<keyword evidence="7" id="KW-0862">Zinc</keyword>
<keyword evidence="10" id="KW-0119">Carbohydrate metabolism</keyword>
<dbReference type="Pfam" id="PF00480">
    <property type="entry name" value="ROK"/>
    <property type="match status" value="1"/>
</dbReference>
<evidence type="ECO:0000256" key="3">
    <source>
        <dbReference type="ARBA" id="ARBA00022679"/>
    </source>
</evidence>
<keyword evidence="5" id="KW-0547">Nucleotide-binding</keyword>
<comment type="similarity">
    <text evidence="2">Belongs to the ROK (NagC/XylR) family.</text>
</comment>
<keyword evidence="14" id="KW-1185">Reference proteome</keyword>
<evidence type="ECO:0000256" key="5">
    <source>
        <dbReference type="ARBA" id="ARBA00022741"/>
    </source>
</evidence>
<dbReference type="InterPro" id="IPR000600">
    <property type="entry name" value="ROK"/>
</dbReference>
<evidence type="ECO:0000256" key="7">
    <source>
        <dbReference type="ARBA" id="ARBA00022833"/>
    </source>
</evidence>
<keyword evidence="4" id="KW-0479">Metal-binding</keyword>
<comment type="cofactor">
    <cofactor evidence="1">
        <name>Mg(2+)</name>
        <dbReference type="ChEBI" id="CHEBI:18420"/>
    </cofactor>
</comment>
<protein>
    <recommendedName>
        <fullName evidence="11">fructokinase</fullName>
        <ecNumber evidence="11">2.7.1.4</ecNumber>
    </recommendedName>
</protein>
<evidence type="ECO:0000313" key="13">
    <source>
        <dbReference type="EMBL" id="VWL91984.1"/>
    </source>
</evidence>
<dbReference type="CDD" id="cd24067">
    <property type="entry name" value="ASKHA_NBD_ROK_BsFRK-like"/>
    <property type="match status" value="1"/>
</dbReference>
<evidence type="ECO:0000313" key="14">
    <source>
        <dbReference type="Proteomes" id="UP000361836"/>
    </source>
</evidence>
<dbReference type="InterPro" id="IPR051804">
    <property type="entry name" value="Carb_Metab_Reg_Kinase/Isom"/>
</dbReference>
<evidence type="ECO:0000256" key="2">
    <source>
        <dbReference type="ARBA" id="ARBA00006479"/>
    </source>
</evidence>
<evidence type="ECO:0000256" key="1">
    <source>
        <dbReference type="ARBA" id="ARBA00001946"/>
    </source>
</evidence>
<dbReference type="PANTHER" id="PTHR42742">
    <property type="entry name" value="TRANSCRIPTIONAL REPRESSOR MPRA"/>
    <property type="match status" value="1"/>
</dbReference>
<keyword evidence="6 13" id="KW-0418">Kinase</keyword>
<dbReference type="FunFam" id="3.30.420.40:FF:000153">
    <property type="entry name" value="Putative fructokinase"/>
    <property type="match status" value="1"/>
</dbReference>
<organism evidence="13 14">
    <name type="scientific">Collinsella aerofaciens</name>
    <dbReference type="NCBI Taxonomy" id="74426"/>
    <lineage>
        <taxon>Bacteria</taxon>
        <taxon>Bacillati</taxon>
        <taxon>Actinomycetota</taxon>
        <taxon>Coriobacteriia</taxon>
        <taxon>Coriobacteriales</taxon>
        <taxon>Coriobacteriaceae</taxon>
        <taxon>Collinsella</taxon>
    </lineage>
</organism>
<proteinExistence type="inferred from homology"/>
<dbReference type="InterPro" id="IPR043129">
    <property type="entry name" value="ATPase_NBD"/>
</dbReference>
<dbReference type="AlphaFoldDB" id="A0A5K1ITV6"/>
<dbReference type="GO" id="GO:0005524">
    <property type="term" value="F:ATP binding"/>
    <property type="evidence" value="ECO:0007669"/>
    <property type="project" value="UniProtKB-KW"/>
</dbReference>
<evidence type="ECO:0000256" key="11">
    <source>
        <dbReference type="ARBA" id="ARBA00038887"/>
    </source>
</evidence>
<gene>
    <name evidence="13" type="primary">gmuE_2</name>
    <name evidence="13" type="ORF">KCJAJFAP_02069</name>
</gene>
<name>A0A5K1ITV6_9ACTN</name>
<dbReference type="GO" id="GO:0046872">
    <property type="term" value="F:metal ion binding"/>
    <property type="evidence" value="ECO:0007669"/>
    <property type="project" value="UniProtKB-KW"/>
</dbReference>
<dbReference type="InterPro" id="IPR049874">
    <property type="entry name" value="ROK_cs"/>
</dbReference>
<evidence type="ECO:0000256" key="6">
    <source>
        <dbReference type="ARBA" id="ARBA00022777"/>
    </source>
</evidence>
<reference evidence="13 14" key="1">
    <citation type="submission" date="2019-10" db="EMBL/GenBank/DDBJ databases">
        <authorList>
            <person name="Wolf R A."/>
        </authorList>
    </citation>
    <scope>NUCLEOTIDE SEQUENCE [LARGE SCALE GENOMIC DNA]</scope>
    <source>
        <strain evidence="13">Collinsella_aerofaciens_MC2</strain>
    </source>
</reference>
<dbReference type="Proteomes" id="UP000361836">
    <property type="component" value="Unassembled WGS sequence"/>
</dbReference>
<dbReference type="GO" id="GO:0008865">
    <property type="term" value="F:fructokinase activity"/>
    <property type="evidence" value="ECO:0007669"/>
    <property type="project" value="UniProtKB-EC"/>
</dbReference>
<keyword evidence="8" id="KW-0067">ATP-binding</keyword>
<dbReference type="SUPFAM" id="SSF53067">
    <property type="entry name" value="Actin-like ATPase domain"/>
    <property type="match status" value="1"/>
</dbReference>